<keyword evidence="8" id="KW-0732">Signal</keyword>
<dbReference type="InterPro" id="IPR043504">
    <property type="entry name" value="Peptidase_S1_PA_chymotrypsin"/>
</dbReference>
<evidence type="ECO:0000256" key="4">
    <source>
        <dbReference type="ARBA" id="ARBA00022825"/>
    </source>
</evidence>
<evidence type="ECO:0000256" key="5">
    <source>
        <dbReference type="ARBA" id="ARBA00023157"/>
    </source>
</evidence>
<dbReference type="InParanoid" id="A0A6P8J2I6"/>
<evidence type="ECO:0000256" key="7">
    <source>
        <dbReference type="RuleBase" id="RU363034"/>
    </source>
</evidence>
<dbReference type="GO" id="GO:0004252">
    <property type="term" value="F:serine-type endopeptidase activity"/>
    <property type="evidence" value="ECO:0007669"/>
    <property type="project" value="InterPro"/>
</dbReference>
<reference evidence="12" key="1">
    <citation type="submission" date="2025-08" db="UniProtKB">
        <authorList>
            <consortium name="RefSeq"/>
        </authorList>
    </citation>
    <scope>IDENTIFICATION</scope>
    <source>
        <tissue evidence="12">Tentacle</tissue>
    </source>
</reference>
<keyword evidence="4 7" id="KW-0720">Serine protease</keyword>
<dbReference type="PROSITE" id="PS00135">
    <property type="entry name" value="TRYPSIN_SER"/>
    <property type="match status" value="1"/>
</dbReference>
<dbReference type="PANTHER" id="PTHR24252">
    <property type="entry name" value="ACROSIN-RELATED"/>
    <property type="match status" value="1"/>
</dbReference>
<feature type="signal peptide" evidence="8">
    <location>
        <begin position="1"/>
        <end position="17"/>
    </location>
</feature>
<dbReference type="Pfam" id="PF00089">
    <property type="entry name" value="Trypsin"/>
    <property type="match status" value="1"/>
</dbReference>
<dbReference type="PROSITE" id="PS51670">
    <property type="entry name" value="SHKT"/>
    <property type="match status" value="1"/>
</dbReference>
<accession>A0A6P8J2I6</accession>
<feature type="chain" id="PRO_5027595346" evidence="8">
    <location>
        <begin position="18"/>
        <end position="306"/>
    </location>
</feature>
<keyword evidence="1" id="KW-0800">Toxin</keyword>
<comment type="caution">
    <text evidence="6">Lacks conserved residue(s) required for the propagation of feature annotation.</text>
</comment>
<dbReference type="OrthoDB" id="10061449at2759"/>
<dbReference type="CDD" id="cd00190">
    <property type="entry name" value="Tryp_SPc"/>
    <property type="match status" value="1"/>
</dbReference>
<name>A0A6P8J2I6_ACTTE</name>
<dbReference type="GO" id="GO:0006508">
    <property type="term" value="P:proteolysis"/>
    <property type="evidence" value="ECO:0007669"/>
    <property type="project" value="UniProtKB-KW"/>
</dbReference>
<dbReference type="AlphaFoldDB" id="A0A6P8J2I6"/>
<dbReference type="GeneID" id="116307992"/>
<dbReference type="InterPro" id="IPR009003">
    <property type="entry name" value="Peptidase_S1_PA"/>
</dbReference>
<dbReference type="InterPro" id="IPR001254">
    <property type="entry name" value="Trypsin_dom"/>
</dbReference>
<evidence type="ECO:0000313" key="11">
    <source>
        <dbReference type="Proteomes" id="UP000515163"/>
    </source>
</evidence>
<feature type="domain" description="Peptidase S1" evidence="9">
    <location>
        <begin position="29"/>
        <end position="261"/>
    </location>
</feature>
<evidence type="ECO:0000313" key="12">
    <source>
        <dbReference type="RefSeq" id="XP_031574196.1"/>
    </source>
</evidence>
<keyword evidence="11" id="KW-1185">Reference proteome</keyword>
<evidence type="ECO:0000256" key="3">
    <source>
        <dbReference type="ARBA" id="ARBA00022801"/>
    </source>
</evidence>
<dbReference type="FunCoup" id="A0A6P8J2I6">
    <property type="interactions" value="146"/>
</dbReference>
<dbReference type="SMART" id="SM00020">
    <property type="entry name" value="Tryp_SPc"/>
    <property type="match status" value="1"/>
</dbReference>
<evidence type="ECO:0000256" key="8">
    <source>
        <dbReference type="SAM" id="SignalP"/>
    </source>
</evidence>
<evidence type="ECO:0000256" key="2">
    <source>
        <dbReference type="ARBA" id="ARBA00022670"/>
    </source>
</evidence>
<proteinExistence type="predicted"/>
<dbReference type="PANTHER" id="PTHR24252:SF7">
    <property type="entry name" value="HYALIN"/>
    <property type="match status" value="1"/>
</dbReference>
<dbReference type="InterPro" id="IPR003582">
    <property type="entry name" value="ShKT_dom"/>
</dbReference>
<dbReference type="PRINTS" id="PR00722">
    <property type="entry name" value="CHYMOTRYPSIN"/>
</dbReference>
<dbReference type="SUPFAM" id="SSF50494">
    <property type="entry name" value="Trypsin-like serine proteases"/>
    <property type="match status" value="1"/>
</dbReference>
<evidence type="ECO:0000259" key="9">
    <source>
        <dbReference type="PROSITE" id="PS50240"/>
    </source>
</evidence>
<dbReference type="KEGG" id="aten:116307992"/>
<dbReference type="Pfam" id="PF01549">
    <property type="entry name" value="ShK"/>
    <property type="match status" value="1"/>
</dbReference>
<keyword evidence="5" id="KW-1015">Disulfide bond</keyword>
<dbReference type="PROSITE" id="PS50240">
    <property type="entry name" value="TRYPSIN_DOM"/>
    <property type="match status" value="1"/>
</dbReference>
<keyword evidence="3 7" id="KW-0378">Hydrolase</keyword>
<dbReference type="Gene3D" id="2.40.10.10">
    <property type="entry name" value="Trypsin-like serine proteases"/>
    <property type="match status" value="1"/>
</dbReference>
<dbReference type="FunFam" id="2.40.10.10:FF:000003">
    <property type="entry name" value="Transmembrane serine protease 3"/>
    <property type="match status" value="1"/>
</dbReference>
<evidence type="ECO:0000259" key="10">
    <source>
        <dbReference type="PROSITE" id="PS51670"/>
    </source>
</evidence>
<keyword evidence="2 7" id="KW-0645">Protease</keyword>
<gene>
    <name evidence="12" type="primary">LOC116307992</name>
</gene>
<sequence>MIFCLALVLALLGPSLSEACGAKPYSARVVNGENAQPHSWPWQISLRVNGRHICGGSLIRPDWVVTAAHCVDRNPRPSGYTVVVGAHTRTGSTAVQQTFRLKQLFKHEGFSMRHLRNDIALLQLNGQISASSKVNTVCLPQKGSRVPAGTGCYITGWGRTVGGGSAAGILQQAVLPVSNDNACVQRNGYLVPVDPKSMVCAGGQGKGGCQGDSGGPFVCNEGGRWVLRGAVSWGHSQCRTDHYTVFARVSSFIDWINQKMTGGGGGGGGGGGSSCVDKHPNCRYWRHYCSYHPYVRANCKKTCSLC</sequence>
<dbReference type="InterPro" id="IPR001314">
    <property type="entry name" value="Peptidase_S1A"/>
</dbReference>
<evidence type="ECO:0000256" key="6">
    <source>
        <dbReference type="PROSITE-ProRule" id="PRU01005"/>
    </source>
</evidence>
<evidence type="ECO:0000256" key="1">
    <source>
        <dbReference type="ARBA" id="ARBA00022656"/>
    </source>
</evidence>
<dbReference type="PROSITE" id="PS00134">
    <property type="entry name" value="TRYPSIN_HIS"/>
    <property type="match status" value="1"/>
</dbReference>
<protein>
    <submittedName>
        <fullName evidence="12">Chymotrypsinogen B-like isoform X1</fullName>
    </submittedName>
</protein>
<dbReference type="GO" id="GO:0090729">
    <property type="term" value="F:toxin activity"/>
    <property type="evidence" value="ECO:0007669"/>
    <property type="project" value="UniProtKB-KW"/>
</dbReference>
<organism evidence="11 12">
    <name type="scientific">Actinia tenebrosa</name>
    <name type="common">Australian red waratah sea anemone</name>
    <dbReference type="NCBI Taxonomy" id="6105"/>
    <lineage>
        <taxon>Eukaryota</taxon>
        <taxon>Metazoa</taxon>
        <taxon>Cnidaria</taxon>
        <taxon>Anthozoa</taxon>
        <taxon>Hexacorallia</taxon>
        <taxon>Actiniaria</taxon>
        <taxon>Actiniidae</taxon>
        <taxon>Actinia</taxon>
    </lineage>
</organism>
<dbReference type="InterPro" id="IPR033116">
    <property type="entry name" value="TRYPSIN_SER"/>
</dbReference>
<dbReference type="Proteomes" id="UP000515163">
    <property type="component" value="Unplaced"/>
</dbReference>
<dbReference type="RefSeq" id="XP_031574196.1">
    <property type="nucleotide sequence ID" value="XM_031718336.1"/>
</dbReference>
<dbReference type="InterPro" id="IPR018114">
    <property type="entry name" value="TRYPSIN_HIS"/>
</dbReference>
<feature type="domain" description="ShKT" evidence="10">
    <location>
        <begin position="275"/>
        <end position="306"/>
    </location>
</feature>